<name>A0A3N6MAR3_NATCH</name>
<reference evidence="1 2" key="1">
    <citation type="submission" date="2018-10" db="EMBL/GenBank/DDBJ databases">
        <title>Natrarchaeobius chitinivorans gen. nov., sp. nov., and Natrarchaeobius haloalkaliphilus sp. nov., alkaliphilic, chitin-utilizing haloarchaea from hypersaline alkaline lakes.</title>
        <authorList>
            <person name="Sorokin D.Y."/>
            <person name="Elcheninov A.G."/>
            <person name="Kostrikina N.A."/>
            <person name="Bale N.J."/>
            <person name="Sinninghe Damste J.S."/>
            <person name="Khijniak T.V."/>
            <person name="Kublanov I.V."/>
            <person name="Toshchakov S.V."/>
        </authorList>
    </citation>
    <scope>NUCLEOTIDE SEQUENCE [LARGE SCALE GENOMIC DNA]</scope>
    <source>
        <strain evidence="1 2">AArcht4T</strain>
    </source>
</reference>
<keyword evidence="2" id="KW-1185">Reference proteome</keyword>
<proteinExistence type="predicted"/>
<organism evidence="1 2">
    <name type="scientific">Natrarchaeobius chitinivorans</name>
    <dbReference type="NCBI Taxonomy" id="1679083"/>
    <lineage>
        <taxon>Archaea</taxon>
        <taxon>Methanobacteriati</taxon>
        <taxon>Methanobacteriota</taxon>
        <taxon>Stenosarchaea group</taxon>
        <taxon>Halobacteria</taxon>
        <taxon>Halobacteriales</taxon>
        <taxon>Natrialbaceae</taxon>
        <taxon>Natrarchaeobius</taxon>
    </lineage>
</organism>
<gene>
    <name evidence="1" type="ORF">EA473_00625</name>
</gene>
<protein>
    <submittedName>
        <fullName evidence="1">Uncharacterized protein</fullName>
    </submittedName>
</protein>
<accession>A0A3N6MAR3</accession>
<dbReference type="OrthoDB" id="146750at2157"/>
<comment type="caution">
    <text evidence="1">The sequence shown here is derived from an EMBL/GenBank/DDBJ whole genome shotgun (WGS) entry which is preliminary data.</text>
</comment>
<dbReference type="AlphaFoldDB" id="A0A3N6MAR3"/>
<evidence type="ECO:0000313" key="2">
    <source>
        <dbReference type="Proteomes" id="UP000282323"/>
    </source>
</evidence>
<dbReference type="RefSeq" id="WP_124193733.1">
    <property type="nucleotide sequence ID" value="NZ_REGA01000001.1"/>
</dbReference>
<dbReference type="Proteomes" id="UP000282323">
    <property type="component" value="Unassembled WGS sequence"/>
</dbReference>
<dbReference type="EMBL" id="REGA01000001">
    <property type="protein sequence ID" value="RQG97754.1"/>
    <property type="molecule type" value="Genomic_DNA"/>
</dbReference>
<evidence type="ECO:0000313" key="1">
    <source>
        <dbReference type="EMBL" id="RQG97754.1"/>
    </source>
</evidence>
<sequence>MITVTGTMITVTGTTVAYKRATNTFVCDDQTGVVATVNGPSPGYRKSVGRNDRAVEYGVFGPAGLMPGFDGARSRSDIGTEP</sequence>